<protein>
    <submittedName>
        <fullName evidence="1">Uncharacterized protein</fullName>
    </submittedName>
</protein>
<proteinExistence type="predicted"/>
<dbReference type="EMBL" id="HBHX01033875">
    <property type="protein sequence ID" value="CAE0118138.1"/>
    <property type="molecule type" value="Transcribed_RNA"/>
</dbReference>
<reference evidence="1" key="1">
    <citation type="submission" date="2021-01" db="EMBL/GenBank/DDBJ databases">
        <authorList>
            <person name="Corre E."/>
            <person name="Pelletier E."/>
            <person name="Niang G."/>
            <person name="Scheremetjew M."/>
            <person name="Finn R."/>
            <person name="Kale V."/>
            <person name="Holt S."/>
            <person name="Cochrane G."/>
            <person name="Meng A."/>
            <person name="Brown T."/>
            <person name="Cohen L."/>
        </authorList>
    </citation>
    <scope>NUCLEOTIDE SEQUENCE</scope>
    <source>
        <strain evidence="1">CCMP281</strain>
    </source>
</reference>
<organism evidence="1">
    <name type="scientific">Haptolina ericina</name>
    <dbReference type="NCBI Taxonomy" id="156174"/>
    <lineage>
        <taxon>Eukaryota</taxon>
        <taxon>Haptista</taxon>
        <taxon>Haptophyta</taxon>
        <taxon>Prymnesiophyceae</taxon>
        <taxon>Prymnesiales</taxon>
        <taxon>Prymnesiaceae</taxon>
        <taxon>Haptolina</taxon>
    </lineage>
</organism>
<sequence>MAIAQPVGQPMAVAQPAQGYAVGQPAQGYGQPAPEYGQPAPVYPVGQPNPMLMERGQQEVEAFGFVLFERERRHPTNNLAGLYISCSAGVPCCCIPLGCSGVPLPLVACRKFSAIDDHTLENDCSCYLCLMPLSEKGTDRHYKRDPDVLPPNSFSNAQGGTIEFGGCNGLCAASTKFTTCLFDVCYLRIC</sequence>
<gene>
    <name evidence="1" type="ORF">HERI1096_LOCUS18837</name>
</gene>
<accession>A0A7S3AYZ5</accession>
<evidence type="ECO:0000313" key="1">
    <source>
        <dbReference type="EMBL" id="CAE0118138.1"/>
    </source>
</evidence>
<name>A0A7S3AYZ5_9EUKA</name>
<dbReference type="AlphaFoldDB" id="A0A7S3AYZ5"/>